<dbReference type="InterPro" id="IPR043128">
    <property type="entry name" value="Rev_trsase/Diguanyl_cyclase"/>
</dbReference>
<dbReference type="Pfam" id="PF08388">
    <property type="entry name" value="GIIM"/>
    <property type="match status" value="1"/>
</dbReference>
<dbReference type="Proteomes" id="UP000251647">
    <property type="component" value="Unassembled WGS sequence"/>
</dbReference>
<dbReference type="CDD" id="cd01651">
    <property type="entry name" value="RT_G2_intron"/>
    <property type="match status" value="1"/>
</dbReference>
<dbReference type="RefSeq" id="WP_005302120.1">
    <property type="nucleotide sequence ID" value="NZ_PYOG01000047.1"/>
</dbReference>
<dbReference type="SUPFAM" id="SSF56672">
    <property type="entry name" value="DNA/RNA polymerases"/>
    <property type="match status" value="1"/>
</dbReference>
<dbReference type="NCBIfam" id="TIGR04416">
    <property type="entry name" value="group_II_RT_mat"/>
    <property type="match status" value="1"/>
</dbReference>
<dbReference type="OrthoDB" id="9793236at2"/>
<dbReference type="InterPro" id="IPR013597">
    <property type="entry name" value="Mat_intron_G2"/>
</dbReference>
<protein>
    <submittedName>
        <fullName evidence="2">Group II intron-encoded protein ltrA</fullName>
    </submittedName>
</protein>
<dbReference type="Pfam" id="PF00078">
    <property type="entry name" value="RVT_1"/>
    <property type="match status" value="1"/>
</dbReference>
<dbReference type="InterPro" id="IPR000477">
    <property type="entry name" value="RT_dom"/>
</dbReference>
<comment type="similarity">
    <text evidence="1">Belongs to the bacterial reverse transcriptase family.</text>
</comment>
<dbReference type="InterPro" id="IPR030931">
    <property type="entry name" value="Group_II_RT_mat"/>
</dbReference>
<dbReference type="AlphaFoldDB" id="A0A2T3Q472"/>
<evidence type="ECO:0000256" key="1">
    <source>
        <dbReference type="ARBA" id="ARBA00034120"/>
    </source>
</evidence>
<dbReference type="PANTHER" id="PTHR34047">
    <property type="entry name" value="NUCLEAR INTRON MATURASE 1, MITOCHONDRIAL-RELATED"/>
    <property type="match status" value="1"/>
</dbReference>
<accession>A0A2T3Q472</accession>
<dbReference type="InterPro" id="IPR051083">
    <property type="entry name" value="GrpII_Intron_Splice-Mob/Def"/>
</dbReference>
<gene>
    <name evidence="2" type="primary">ltrA_2</name>
    <name evidence="2" type="ORF">NCTC11647_04561</name>
</gene>
<dbReference type="PROSITE" id="PS50878">
    <property type="entry name" value="RT_POL"/>
    <property type="match status" value="1"/>
</dbReference>
<reference evidence="2 3" key="1">
    <citation type="submission" date="2018-06" db="EMBL/GenBank/DDBJ databases">
        <authorList>
            <consortium name="Pathogen Informatics"/>
            <person name="Doyle S."/>
        </authorList>
    </citation>
    <scope>NUCLEOTIDE SEQUENCE [LARGE SCALE GENOMIC DNA]</scope>
    <source>
        <strain evidence="2 3">NCTC11647</strain>
    </source>
</reference>
<organism evidence="2 3">
    <name type="scientific">Photobacterium damselae</name>
    <dbReference type="NCBI Taxonomy" id="38293"/>
    <lineage>
        <taxon>Bacteria</taxon>
        <taxon>Pseudomonadati</taxon>
        <taxon>Pseudomonadota</taxon>
        <taxon>Gammaproteobacteria</taxon>
        <taxon>Vibrionales</taxon>
        <taxon>Vibrionaceae</taxon>
        <taxon>Photobacterium</taxon>
    </lineage>
</organism>
<dbReference type="InterPro" id="IPR043502">
    <property type="entry name" value="DNA/RNA_pol_sf"/>
</dbReference>
<sequence length="428" mass="49429">MRVYYSLYGHLLSKQRLYKGFKQVWKAKGAAGIDRQSLSDFASNLSDNLDQLLLELKTKQYKPQAVRKVEIPKDGGGVRLLGIPSVRDRVIQQTLNDLLTPIFEEQFHPSSFGYRPRRSCHDAINKATMFIRRYGMRHVVDMDLSKCFDKLDHELILTSIKKRITDSSILELIKQFLQSGVIANGEWHVTEIGSPQGGVISPLIANIYLDAFDQEMRKRNHRIVRYADDILIFCRSRRGAENALKQARKILENDLKLKVNQEKSHIAHSAEGVKFLGVEIGSNYTRIQPKKIKGFKRKLKQMTRRNSGKPLTMIIDALNPVLRGFGQYFKIANTSREFKSLAAWLRRRLRSIQLKLWKKPMKLHRRLKQLGYKPPFQLFIKMNSCKNAASPLASYAMPNQWFADLGLVNLGHIKTGYVFSNYAEWKYT</sequence>
<name>A0A2T3Q472_PHODM</name>
<dbReference type="EMBL" id="UATL01000009">
    <property type="protein sequence ID" value="SPY46200.1"/>
    <property type="molecule type" value="Genomic_DNA"/>
</dbReference>
<evidence type="ECO:0000313" key="3">
    <source>
        <dbReference type="Proteomes" id="UP000251647"/>
    </source>
</evidence>
<evidence type="ECO:0000313" key="2">
    <source>
        <dbReference type="EMBL" id="SPY46200.1"/>
    </source>
</evidence>
<dbReference type="Gene3D" id="3.30.70.270">
    <property type="match status" value="1"/>
</dbReference>
<dbReference type="PANTHER" id="PTHR34047:SF8">
    <property type="entry name" value="PROTEIN YKFC"/>
    <property type="match status" value="1"/>
</dbReference>
<proteinExistence type="inferred from homology"/>